<organism evidence="6 7">
    <name type="scientific">Allosphingosinicella indica</name>
    <dbReference type="NCBI Taxonomy" id="941907"/>
    <lineage>
        <taxon>Bacteria</taxon>
        <taxon>Pseudomonadati</taxon>
        <taxon>Pseudomonadota</taxon>
        <taxon>Alphaproteobacteria</taxon>
        <taxon>Sphingomonadales</taxon>
        <taxon>Sphingomonadaceae</taxon>
        <taxon>Allosphingosinicella</taxon>
    </lineage>
</organism>
<dbReference type="RefSeq" id="WP_085217397.1">
    <property type="nucleotide sequence ID" value="NZ_LT840185.1"/>
</dbReference>
<sequence length="140" mass="15051">MILPITLTTAGAAALVNIWLAVRIGRVRRAAKVSVGDGGHDLLLRRMRAQANFTEYAPFVLILIALIELARGSLTWLWLVSLVFLLARVAHGFGMDGGKFAKLRMVGIVATLLILLGLAAYAIAIPYFSPALKVDGLQIA</sequence>
<evidence type="ECO:0000256" key="2">
    <source>
        <dbReference type="ARBA" id="ARBA00022692"/>
    </source>
</evidence>
<dbReference type="SUPFAM" id="SSF161084">
    <property type="entry name" value="MAPEG domain-like"/>
    <property type="match status" value="1"/>
</dbReference>
<evidence type="ECO:0000256" key="1">
    <source>
        <dbReference type="ARBA" id="ARBA00004370"/>
    </source>
</evidence>
<evidence type="ECO:0000313" key="6">
    <source>
        <dbReference type="EMBL" id="SMF61544.1"/>
    </source>
</evidence>
<dbReference type="Pfam" id="PF01124">
    <property type="entry name" value="MAPEG"/>
    <property type="match status" value="1"/>
</dbReference>
<dbReference type="STRING" id="941907.SAMN06295910_0534"/>
<dbReference type="PANTHER" id="PTHR35814:SF1">
    <property type="entry name" value="GLUTATHIONE S-TRANSFERASE-RELATED"/>
    <property type="match status" value="1"/>
</dbReference>
<keyword evidence="4 5" id="KW-0472">Membrane</keyword>
<evidence type="ECO:0000256" key="4">
    <source>
        <dbReference type="ARBA" id="ARBA00023136"/>
    </source>
</evidence>
<dbReference type="InterPro" id="IPR023352">
    <property type="entry name" value="MAPEG-like_dom_sf"/>
</dbReference>
<name>A0A1X7FZJ9_9SPHN</name>
<dbReference type="InterPro" id="IPR001129">
    <property type="entry name" value="Membr-assoc_MAPEG"/>
</dbReference>
<comment type="subcellular location">
    <subcellularLocation>
        <location evidence="1">Membrane</location>
    </subcellularLocation>
</comment>
<evidence type="ECO:0000313" key="7">
    <source>
        <dbReference type="Proteomes" id="UP000192934"/>
    </source>
</evidence>
<evidence type="ECO:0008006" key="8">
    <source>
        <dbReference type="Google" id="ProtNLM"/>
    </source>
</evidence>
<dbReference type="EMBL" id="LT840185">
    <property type="protein sequence ID" value="SMF61544.1"/>
    <property type="molecule type" value="Genomic_DNA"/>
</dbReference>
<feature type="transmembrane region" description="Helical" evidence="5">
    <location>
        <begin position="6"/>
        <end position="22"/>
    </location>
</feature>
<dbReference type="Proteomes" id="UP000192934">
    <property type="component" value="Chromosome I"/>
</dbReference>
<protein>
    <recommendedName>
        <fullName evidence="8">MAPEG family protein</fullName>
    </recommendedName>
</protein>
<feature type="transmembrane region" description="Helical" evidence="5">
    <location>
        <begin position="76"/>
        <end position="94"/>
    </location>
</feature>
<keyword evidence="7" id="KW-1185">Reference proteome</keyword>
<keyword evidence="2 5" id="KW-0812">Transmembrane</keyword>
<feature type="transmembrane region" description="Helical" evidence="5">
    <location>
        <begin position="106"/>
        <end position="128"/>
    </location>
</feature>
<dbReference type="GO" id="GO:0016020">
    <property type="term" value="C:membrane"/>
    <property type="evidence" value="ECO:0007669"/>
    <property type="project" value="UniProtKB-SubCell"/>
</dbReference>
<reference evidence="7" key="1">
    <citation type="submission" date="2017-04" db="EMBL/GenBank/DDBJ databases">
        <authorList>
            <person name="Varghese N."/>
            <person name="Submissions S."/>
        </authorList>
    </citation>
    <scope>NUCLEOTIDE SEQUENCE [LARGE SCALE GENOMIC DNA]</scope>
    <source>
        <strain evidence="7">Dd16</strain>
    </source>
</reference>
<dbReference type="PANTHER" id="PTHR35814">
    <property type="match status" value="1"/>
</dbReference>
<gene>
    <name evidence="6" type="ORF">SAMN06295910_0534</name>
</gene>
<evidence type="ECO:0000256" key="5">
    <source>
        <dbReference type="SAM" id="Phobius"/>
    </source>
</evidence>
<keyword evidence="3 5" id="KW-1133">Transmembrane helix</keyword>
<accession>A0A1X7FZJ9</accession>
<dbReference type="AlphaFoldDB" id="A0A1X7FZJ9"/>
<evidence type="ECO:0000256" key="3">
    <source>
        <dbReference type="ARBA" id="ARBA00022989"/>
    </source>
</evidence>
<feature type="transmembrane region" description="Helical" evidence="5">
    <location>
        <begin position="53"/>
        <end position="70"/>
    </location>
</feature>
<dbReference type="Gene3D" id="1.20.120.550">
    <property type="entry name" value="Membrane associated eicosanoid/glutathione metabolism-like domain"/>
    <property type="match status" value="1"/>
</dbReference>
<proteinExistence type="predicted"/>
<dbReference type="OrthoDB" id="7619858at2"/>